<dbReference type="SUPFAM" id="SSF161098">
    <property type="entry name" value="MetI-like"/>
    <property type="match status" value="1"/>
</dbReference>
<evidence type="ECO:0000256" key="4">
    <source>
        <dbReference type="ARBA" id="ARBA00022692"/>
    </source>
</evidence>
<keyword evidence="10" id="KW-1185">Reference proteome</keyword>
<feature type="transmembrane region" description="Helical" evidence="7">
    <location>
        <begin position="154"/>
        <end position="175"/>
    </location>
</feature>
<keyword evidence="5 7" id="KW-1133">Transmembrane helix</keyword>
<dbReference type="EMBL" id="SSOB01000020">
    <property type="protein sequence ID" value="THF77348.1"/>
    <property type="molecule type" value="Genomic_DNA"/>
</dbReference>
<comment type="caution">
    <text evidence="9">The sequence shown here is derived from an EMBL/GenBank/DDBJ whole genome shotgun (WGS) entry which is preliminary data.</text>
</comment>
<dbReference type="InterPro" id="IPR000515">
    <property type="entry name" value="MetI-like"/>
</dbReference>
<feature type="transmembrane region" description="Helical" evidence="7">
    <location>
        <begin position="87"/>
        <end position="110"/>
    </location>
</feature>
<evidence type="ECO:0000313" key="10">
    <source>
        <dbReference type="Proteomes" id="UP000310636"/>
    </source>
</evidence>
<keyword evidence="3" id="KW-1003">Cell membrane</keyword>
<dbReference type="PANTHER" id="PTHR43744">
    <property type="entry name" value="ABC TRANSPORTER PERMEASE PROTEIN MG189-RELATED-RELATED"/>
    <property type="match status" value="1"/>
</dbReference>
<dbReference type="Gene3D" id="1.10.3720.10">
    <property type="entry name" value="MetI-like"/>
    <property type="match status" value="1"/>
</dbReference>
<gene>
    <name evidence="9" type="ORF">E6C55_16930</name>
</gene>
<evidence type="ECO:0000259" key="8">
    <source>
        <dbReference type="PROSITE" id="PS50928"/>
    </source>
</evidence>
<dbReference type="AlphaFoldDB" id="A0A4S4BWB4"/>
<feature type="transmembrane region" description="Helical" evidence="7">
    <location>
        <begin position="122"/>
        <end position="142"/>
    </location>
</feature>
<protein>
    <submittedName>
        <fullName evidence="9">Carbohydrate ABC transporter permease</fullName>
    </submittedName>
</protein>
<organism evidence="9 10">
    <name type="scientific">Cohnella fermenti</name>
    <dbReference type="NCBI Taxonomy" id="2565925"/>
    <lineage>
        <taxon>Bacteria</taxon>
        <taxon>Bacillati</taxon>
        <taxon>Bacillota</taxon>
        <taxon>Bacilli</taxon>
        <taxon>Bacillales</taxon>
        <taxon>Paenibacillaceae</taxon>
        <taxon>Cohnella</taxon>
    </lineage>
</organism>
<dbReference type="Pfam" id="PF00528">
    <property type="entry name" value="BPD_transp_1"/>
    <property type="match status" value="1"/>
</dbReference>
<feature type="transmembrane region" description="Helical" evidence="7">
    <location>
        <begin position="195"/>
        <end position="222"/>
    </location>
</feature>
<evidence type="ECO:0000256" key="5">
    <source>
        <dbReference type="ARBA" id="ARBA00022989"/>
    </source>
</evidence>
<dbReference type="CDD" id="cd06261">
    <property type="entry name" value="TM_PBP2"/>
    <property type="match status" value="1"/>
</dbReference>
<reference evidence="9 10" key="1">
    <citation type="submission" date="2019-04" db="EMBL/GenBank/DDBJ databases">
        <title>Cohnella sp. nov. isolated from preserved vegetables.</title>
        <authorList>
            <person name="Lin S.-Y."/>
            <person name="Hung M.-H."/>
            <person name="Young C.-C."/>
        </authorList>
    </citation>
    <scope>NUCLEOTIDE SEQUENCE [LARGE SCALE GENOMIC DNA]</scope>
    <source>
        <strain evidence="9 10">CC-MHH1044</strain>
    </source>
</reference>
<evidence type="ECO:0000256" key="6">
    <source>
        <dbReference type="ARBA" id="ARBA00023136"/>
    </source>
</evidence>
<comment type="subcellular location">
    <subcellularLocation>
        <location evidence="1 7">Cell membrane</location>
        <topology evidence="1 7">Multi-pass membrane protein</topology>
    </subcellularLocation>
</comment>
<sequence length="312" mass="35605">MTTTTLRRKRAKTYSVSEVSRGANLAINIFFWFYTVACVLPLLLILAVSFSDEQRVQLNGYKLWPEKFSLGAYDFLIKDWRPIVESYGVSLFVTIVGTFVALAIMTLYAYPISRRDFKHRGIFTFIMFFTILFNSGLVPFYLTYKQGLHLQDTMLVLMMPFFVQAFFVLLIRTFFQNSIPPALMESAKIDGAGELRTFFQIVLPLSLPVLASVGLLCTMNLWNDWFNSLLFISPDGPMSIQFRMYRALLDIQYLSSNSQAYSAIMQANPNFRMPSETARMAMAVVGIGPIIFVYPFFQRYFITGLTVGAVKG</sequence>
<dbReference type="InterPro" id="IPR035906">
    <property type="entry name" value="MetI-like_sf"/>
</dbReference>
<keyword evidence="6 7" id="KW-0472">Membrane</keyword>
<accession>A0A4S4BWB4</accession>
<feature type="domain" description="ABC transmembrane type-1" evidence="8">
    <location>
        <begin position="87"/>
        <end position="297"/>
    </location>
</feature>
<dbReference type="Proteomes" id="UP000310636">
    <property type="component" value="Unassembled WGS sequence"/>
</dbReference>
<dbReference type="GO" id="GO:0055085">
    <property type="term" value="P:transmembrane transport"/>
    <property type="evidence" value="ECO:0007669"/>
    <property type="project" value="InterPro"/>
</dbReference>
<dbReference type="GO" id="GO:0005886">
    <property type="term" value="C:plasma membrane"/>
    <property type="evidence" value="ECO:0007669"/>
    <property type="project" value="UniProtKB-SubCell"/>
</dbReference>
<evidence type="ECO:0000313" key="9">
    <source>
        <dbReference type="EMBL" id="THF77348.1"/>
    </source>
</evidence>
<dbReference type="OrthoDB" id="9810086at2"/>
<evidence type="ECO:0000256" key="7">
    <source>
        <dbReference type="RuleBase" id="RU363032"/>
    </source>
</evidence>
<keyword evidence="2 7" id="KW-0813">Transport</keyword>
<feature type="transmembrane region" description="Helical" evidence="7">
    <location>
        <begin position="278"/>
        <end position="297"/>
    </location>
</feature>
<proteinExistence type="inferred from homology"/>
<keyword evidence="4 7" id="KW-0812">Transmembrane</keyword>
<evidence type="ECO:0000256" key="2">
    <source>
        <dbReference type="ARBA" id="ARBA00022448"/>
    </source>
</evidence>
<evidence type="ECO:0000256" key="1">
    <source>
        <dbReference type="ARBA" id="ARBA00004651"/>
    </source>
</evidence>
<dbReference type="PANTHER" id="PTHR43744:SF9">
    <property type="entry name" value="POLYGALACTURONAN_RHAMNOGALACTURONAN TRANSPORT SYSTEM PERMEASE PROTEIN YTCP"/>
    <property type="match status" value="1"/>
</dbReference>
<dbReference type="RefSeq" id="WP_136370993.1">
    <property type="nucleotide sequence ID" value="NZ_SSOB01000020.1"/>
</dbReference>
<feature type="transmembrane region" description="Helical" evidence="7">
    <location>
        <begin position="29"/>
        <end position="50"/>
    </location>
</feature>
<dbReference type="PROSITE" id="PS50928">
    <property type="entry name" value="ABC_TM1"/>
    <property type="match status" value="1"/>
</dbReference>
<comment type="similarity">
    <text evidence="7">Belongs to the binding-protein-dependent transport system permease family.</text>
</comment>
<name>A0A4S4BWB4_9BACL</name>
<evidence type="ECO:0000256" key="3">
    <source>
        <dbReference type="ARBA" id="ARBA00022475"/>
    </source>
</evidence>